<dbReference type="AlphaFoldDB" id="A0A427YUX0"/>
<evidence type="ECO:0000256" key="1">
    <source>
        <dbReference type="SAM" id="MobiDB-lite"/>
    </source>
</evidence>
<evidence type="ECO:0000313" key="3">
    <source>
        <dbReference type="Proteomes" id="UP000279259"/>
    </source>
</evidence>
<evidence type="ECO:0000313" key="2">
    <source>
        <dbReference type="EMBL" id="RSH94882.1"/>
    </source>
</evidence>
<dbReference type="Proteomes" id="UP000279259">
    <property type="component" value="Unassembled WGS sequence"/>
</dbReference>
<sequence>MSDIHLDGSLSGIVHPDAEAALEALRAAIAQPSGDLHDDALAAVSSDEAHEAHEANEVHSAEIEAEAGDGAESESNLPGAGSGAGVGVGLATHAQQLAMEKALSALTQLVGSNQTVLDNMNMPAVLAGLAGSFKLLVESQRRQAEMVKGLAAQLAGQAMALASVDPAFAVTYVPRSEYDALKAKYEALVASGVSGASASKRSRASASRQPTVHVDDDLAGMEEGELVLVEEKAGGRKKRSMKLEHLVHKMANRRLGVEYAVTNFDVMGTKDLPDPDSHAPSADASVNKIQEYRPDFRGDVTASNVKPYIDTVVEDVVGGWEGTMEGEDLDRKRVEEAVNVYWSRLCKRYSEQQSRLAGLVHKDELVRRKQNQYRRQQSLLARRVAGFDHSPLNVCKLRALYRTLLTVDFAAPTNERPDPKRVYTEDEWNAYRKQSGHKDAHEVVDQFWLSPSARSLLVILDVFAADQASRIKRKGRPKQPAPTFHLPPSLWDRSTLPTLRPKDAQGLPVSGAQGIILFKFHVDEMVQAEYPEWAQGLYDNPPIPEEDALLPSLPEVMGASLYASLKPRIKALRASADVQLLLPGEVLAINSGPDELPPASASALDQLESASASVPMGNTPTGPIPVSVSTEAEEELQLEDIDLGTSEFMSRNLESFVAMAAAQTSNPTWDGSSVRARKQSKRSAREVPGGAATPVAKRLRSELGGAVGHGDVEGEGAGTPAPEDEIGGDSTFLESL</sequence>
<dbReference type="OrthoDB" id="2563644at2759"/>
<protein>
    <submittedName>
        <fullName evidence="2">Uncharacterized protein</fullName>
    </submittedName>
</protein>
<comment type="caution">
    <text evidence="2">The sequence shown here is derived from an EMBL/GenBank/DDBJ whole genome shotgun (WGS) entry which is preliminary data.</text>
</comment>
<feature type="region of interest" description="Disordered" evidence="1">
    <location>
        <begin position="663"/>
        <end position="736"/>
    </location>
</feature>
<accession>A0A427YUX0</accession>
<name>A0A427YUX0_9TREE</name>
<proteinExistence type="predicted"/>
<gene>
    <name evidence="2" type="ORF">EHS25_004688</name>
</gene>
<organism evidence="2 3">
    <name type="scientific">Saitozyma podzolica</name>
    <dbReference type="NCBI Taxonomy" id="1890683"/>
    <lineage>
        <taxon>Eukaryota</taxon>
        <taxon>Fungi</taxon>
        <taxon>Dikarya</taxon>
        <taxon>Basidiomycota</taxon>
        <taxon>Agaricomycotina</taxon>
        <taxon>Tremellomycetes</taxon>
        <taxon>Tremellales</taxon>
        <taxon>Trimorphomycetaceae</taxon>
        <taxon>Saitozyma</taxon>
    </lineage>
</organism>
<keyword evidence="3" id="KW-1185">Reference proteome</keyword>
<dbReference type="EMBL" id="RSCD01000002">
    <property type="protein sequence ID" value="RSH94882.1"/>
    <property type="molecule type" value="Genomic_DNA"/>
</dbReference>
<reference evidence="2 3" key="1">
    <citation type="submission" date="2018-11" db="EMBL/GenBank/DDBJ databases">
        <title>Genome sequence of Saitozyma podzolica DSM 27192.</title>
        <authorList>
            <person name="Aliyu H."/>
            <person name="Gorte O."/>
            <person name="Ochsenreither K."/>
        </authorList>
    </citation>
    <scope>NUCLEOTIDE SEQUENCE [LARGE SCALE GENOMIC DNA]</scope>
    <source>
        <strain evidence="2 3">DSM 27192</strain>
    </source>
</reference>